<dbReference type="GeneID" id="106589585"/>
<evidence type="ECO:0000313" key="4">
    <source>
        <dbReference type="Proteomes" id="UP001652741"/>
    </source>
</evidence>
<feature type="region of interest" description="Disordered" evidence="3">
    <location>
        <begin position="145"/>
        <end position="312"/>
    </location>
</feature>
<dbReference type="AlphaFoldDB" id="A0A1S3Q5K8"/>
<accession>A0A1S3Q5K8</accession>
<gene>
    <name evidence="5 6" type="primary">LOC106589585</name>
</gene>
<feature type="region of interest" description="Disordered" evidence="3">
    <location>
        <begin position="364"/>
        <end position="388"/>
    </location>
</feature>
<dbReference type="PaxDb" id="8030-ENSSSAP00000063146"/>
<feature type="region of interest" description="Disordered" evidence="3">
    <location>
        <begin position="835"/>
        <end position="872"/>
    </location>
</feature>
<dbReference type="GO" id="GO:0031616">
    <property type="term" value="C:spindle pole centrosome"/>
    <property type="evidence" value="ECO:0007669"/>
    <property type="project" value="TreeGrafter"/>
</dbReference>
<name>A0A1S3Q5K8_SALSA</name>
<feature type="compositionally biased region" description="Polar residues" evidence="3">
    <location>
        <begin position="641"/>
        <end position="739"/>
    </location>
</feature>
<feature type="compositionally biased region" description="Basic and acidic residues" evidence="3">
    <location>
        <begin position="1"/>
        <end position="17"/>
    </location>
</feature>
<sequence>MDSMEARFGHMRQRDTSVDMLRVKMSRRRSQSQKENRDKALNSRRQLDKLPELECSQLDISVAEHLSVIQEKAPNAKQVKNTAVEERIKKLARYKENKELVKEKEKRAREKKGVFKVGLYRPQPLAPLPQAPAATTKAMATTTVVQPQSTRVTRSTMRQQAPQAPQTIDTVPASRKVEPAVVRSTRRTKITIDEPVVRAPSTRSANRPLVSVAPVAKDKPAAAPKTRSNTKQYAAPPVGRGRNTRGNTESNKQAAVKVRKTEEPRAASPPPPSVKEEKMVEDPAPADPEAVPAQASSLPPPAPPPSSFAPQGFVFQAPAGLSRFKPTPLTPRSADSFFKPSVPAFVLPPVPLWLSDLVPKMELSAPSPAKSPVQSPPSPTLAPQCPQEPEHDVPYFRLVVVSETKRLTAFCQQWEPRVDDTSIPEEMRDRMRTAVGQARLLMKERFGQFSGLVDDCELGRGEKITTCTDLQGFWDMVFYQVEDVNKKFGALKEAESKGWQEERKPPPRQRKVVKKPASALVAKPVGGAAAKSRLAAIKAAIKVKQLAAEAEKAVQAAGPGSAVDDPAQAPQDPQAETLAPESPVVVFQGGFFQVESPAKLTGSVRRSTRVATRPPQASPCSVTKFSTPVRTRHSNAAAAAQPSTLPRLTPARSTLTPARSTLTPARSTLTPARSTLTPARSTPARSTPARSTPARSTPARSTPARSTPARSTPARSTPARSTPTPARSTLTPARSTLTPARSRLTPACSRLSPTSQFDATPLCTLAPAQNSPTRVSLCFSPVKEALIDAQSEEGPSNQPELVSVQNEVTPDQPEPESMQETCDQSEVVTEPTVYHEEHIESCESEKMSQSPSNTQQLTNDEMPQEAFSQSVLATEEPNQSELLAVPEVSSTVAIHLSLSSHSLQDREEDLEAYDISLPISPRLSLSPSLPHTPTHGAEFSPVRSPALSFTLSSNPARPKPTEDRISPLSSPCLLPSPPTVQVSLSVSDNADVTMTPNASITESLLGLEFERYLQPVASCNLSPREVAVAEEMLSPMAIDIEMESPMAQSGEPTWEEVLSPTAFPSLAQMFTPRTTKPVESDMLLFTPDQMDRVRQSMCPSDLMSFTPPSNR</sequence>
<feature type="compositionally biased region" description="Low complexity" evidence="3">
    <location>
        <begin position="287"/>
        <end position="297"/>
    </location>
</feature>
<feature type="compositionally biased region" description="Polar residues" evidence="3">
    <location>
        <begin position="145"/>
        <end position="169"/>
    </location>
</feature>
<dbReference type="GO" id="GO:0051642">
    <property type="term" value="P:centrosome localization"/>
    <property type="evidence" value="ECO:0007669"/>
    <property type="project" value="TreeGrafter"/>
</dbReference>
<dbReference type="RefSeq" id="XP_014035206.2">
    <property type="nucleotide sequence ID" value="XM_014179731.2"/>
</dbReference>
<dbReference type="GO" id="GO:0005737">
    <property type="term" value="C:cytoplasm"/>
    <property type="evidence" value="ECO:0007669"/>
    <property type="project" value="TreeGrafter"/>
</dbReference>
<feature type="region of interest" description="Disordered" evidence="3">
    <location>
        <begin position="950"/>
        <end position="972"/>
    </location>
</feature>
<dbReference type="STRING" id="8030.ENSSSAP00000063146"/>
<evidence type="ECO:0000256" key="3">
    <source>
        <dbReference type="SAM" id="MobiDB-lite"/>
    </source>
</evidence>
<feature type="region of interest" description="Disordered" evidence="3">
    <location>
        <begin position="600"/>
        <end position="758"/>
    </location>
</feature>
<feature type="compositionally biased region" description="Polar residues" evidence="3">
    <location>
        <begin position="618"/>
        <end position="629"/>
    </location>
</feature>
<comment type="similarity">
    <text evidence="1">Belongs to the SAPAP family.</text>
</comment>
<feature type="region of interest" description="Disordered" evidence="3">
    <location>
        <begin position="1"/>
        <end position="48"/>
    </location>
</feature>
<feature type="compositionally biased region" description="Low complexity" evidence="3">
    <location>
        <begin position="210"/>
        <end position="225"/>
    </location>
</feature>
<dbReference type="KEGG" id="sasa:106589585"/>
<evidence type="ECO:0000313" key="6">
    <source>
        <dbReference type="RefSeq" id="XP_045566102.1"/>
    </source>
</evidence>
<organism evidence="4 5">
    <name type="scientific">Salmo salar</name>
    <name type="common">Atlantic salmon</name>
    <dbReference type="NCBI Taxonomy" id="8030"/>
    <lineage>
        <taxon>Eukaryota</taxon>
        <taxon>Metazoa</taxon>
        <taxon>Chordata</taxon>
        <taxon>Craniata</taxon>
        <taxon>Vertebrata</taxon>
        <taxon>Euteleostomi</taxon>
        <taxon>Actinopterygii</taxon>
        <taxon>Neopterygii</taxon>
        <taxon>Teleostei</taxon>
        <taxon>Protacanthopterygii</taxon>
        <taxon>Salmoniformes</taxon>
        <taxon>Salmonidae</taxon>
        <taxon>Salmoninae</taxon>
        <taxon>Salmo</taxon>
    </lineage>
</organism>
<feature type="compositionally biased region" description="Low complexity" evidence="3">
    <location>
        <begin position="564"/>
        <end position="575"/>
    </location>
</feature>
<feature type="compositionally biased region" description="Polar residues" evidence="3">
    <location>
        <begin position="244"/>
        <end position="253"/>
    </location>
</feature>
<dbReference type="PANTHER" id="PTHR12353:SF1">
    <property type="entry name" value="DISKS LARGE-ASSOCIATED PROTEIN 5"/>
    <property type="match status" value="1"/>
</dbReference>
<dbReference type="Pfam" id="PF03359">
    <property type="entry name" value="GKAP"/>
    <property type="match status" value="1"/>
</dbReference>
<dbReference type="GO" id="GO:0023052">
    <property type="term" value="P:signaling"/>
    <property type="evidence" value="ECO:0007669"/>
    <property type="project" value="InterPro"/>
</dbReference>
<dbReference type="GO" id="GO:0007059">
    <property type="term" value="P:chromosome segregation"/>
    <property type="evidence" value="ECO:0007669"/>
    <property type="project" value="TreeGrafter"/>
</dbReference>
<proteinExistence type="inferred from homology"/>
<dbReference type="GO" id="GO:0007346">
    <property type="term" value="P:regulation of mitotic cell cycle"/>
    <property type="evidence" value="ECO:0007669"/>
    <property type="project" value="TreeGrafter"/>
</dbReference>
<feature type="compositionally biased region" description="Basic and acidic residues" evidence="3">
    <location>
        <begin position="32"/>
        <end position="48"/>
    </location>
</feature>
<evidence type="ECO:0000313" key="5">
    <source>
        <dbReference type="RefSeq" id="XP_014035206.2"/>
    </source>
</evidence>
<dbReference type="GO" id="GO:0051382">
    <property type="term" value="P:kinetochore assembly"/>
    <property type="evidence" value="ECO:0007669"/>
    <property type="project" value="TreeGrafter"/>
</dbReference>
<feature type="compositionally biased region" description="Pro residues" evidence="3">
    <location>
        <begin position="298"/>
        <end position="307"/>
    </location>
</feature>
<feature type="coiled-coil region" evidence="2">
    <location>
        <begin position="84"/>
        <end position="111"/>
    </location>
</feature>
<dbReference type="InterPro" id="IPR005026">
    <property type="entry name" value="SAPAP"/>
</dbReference>
<evidence type="ECO:0000256" key="2">
    <source>
        <dbReference type="SAM" id="Coils"/>
    </source>
</evidence>
<dbReference type="Bgee" id="ENSSSAG00000057319">
    <property type="expression patterns" value="Expressed in semen and 23 other cell types or tissues"/>
</dbReference>
<dbReference type="GO" id="GO:0007052">
    <property type="term" value="P:mitotic spindle organization"/>
    <property type="evidence" value="ECO:0007669"/>
    <property type="project" value="TreeGrafter"/>
</dbReference>
<feature type="compositionally biased region" description="Polar residues" evidence="3">
    <location>
        <begin position="847"/>
        <end position="872"/>
    </location>
</feature>
<dbReference type="GO" id="GO:0005634">
    <property type="term" value="C:nucleus"/>
    <property type="evidence" value="ECO:0007669"/>
    <property type="project" value="TreeGrafter"/>
</dbReference>
<dbReference type="GO" id="GO:0008017">
    <property type="term" value="F:microtubule binding"/>
    <property type="evidence" value="ECO:0007669"/>
    <property type="project" value="TreeGrafter"/>
</dbReference>
<keyword evidence="2" id="KW-0175">Coiled coil</keyword>
<evidence type="ECO:0000256" key="1">
    <source>
        <dbReference type="ARBA" id="ARBA00008839"/>
    </source>
</evidence>
<keyword evidence="4" id="KW-1185">Reference proteome</keyword>
<protein>
    <submittedName>
        <fullName evidence="5 6">Disks large-associated protein 5</fullName>
    </submittedName>
</protein>
<dbReference type="PANTHER" id="PTHR12353">
    <property type="entry name" value="DISKS LARGE-ASSOCIATED PROTEIN DAP SAP90/PSD-95-ASSOCIATED PROTEIN"/>
    <property type="match status" value="1"/>
</dbReference>
<dbReference type="Proteomes" id="UP001652741">
    <property type="component" value="Chromosome ssa28"/>
</dbReference>
<reference evidence="5 6" key="1">
    <citation type="submission" date="2025-05" db="UniProtKB">
        <authorList>
            <consortium name="RefSeq"/>
        </authorList>
    </citation>
    <scope>IDENTIFICATION</scope>
</reference>
<feature type="region of interest" description="Disordered" evidence="3">
    <location>
        <begin position="557"/>
        <end position="576"/>
    </location>
</feature>
<dbReference type="RefSeq" id="XP_045566102.1">
    <property type="nucleotide sequence ID" value="XM_045710146.1"/>
</dbReference>
<feature type="compositionally biased region" description="Basic and acidic residues" evidence="3">
    <location>
        <begin position="835"/>
        <end position="846"/>
    </location>
</feature>